<dbReference type="InterPro" id="IPR036388">
    <property type="entry name" value="WH-like_DNA-bd_sf"/>
</dbReference>
<dbReference type="InterPro" id="IPR000418">
    <property type="entry name" value="Ets_dom"/>
</dbReference>
<comment type="similarity">
    <text evidence="1 3">Belongs to the ETS family.</text>
</comment>
<evidence type="ECO:0008006" key="8">
    <source>
        <dbReference type="Google" id="ProtNLM"/>
    </source>
</evidence>
<accession>E4YD94</accession>
<feature type="compositionally biased region" description="Basic and acidic residues" evidence="4">
    <location>
        <begin position="401"/>
        <end position="415"/>
    </location>
</feature>
<dbReference type="PANTHER" id="PTHR11849">
    <property type="entry name" value="ETS"/>
    <property type="match status" value="1"/>
</dbReference>
<dbReference type="EMBL" id="FN654423">
    <property type="protein sequence ID" value="CBY33505.1"/>
    <property type="molecule type" value="Genomic_DNA"/>
</dbReference>
<protein>
    <recommendedName>
        <fullName evidence="8">ETS domain-containing protein</fullName>
    </recommendedName>
</protein>
<evidence type="ECO:0000256" key="2">
    <source>
        <dbReference type="ARBA" id="ARBA00023125"/>
    </source>
</evidence>
<name>E4YD94_OIKDI</name>
<dbReference type="PROSITE" id="PS00346">
    <property type="entry name" value="ETS_DOMAIN_2"/>
    <property type="match status" value="1"/>
</dbReference>
<sequence>MERLVPSFPDSLGSFMHFPEPALETDPYPSVKIASKPLKPQSRLQRFRPPPLTLPGESTDQRVPSLNTQEVNFAANARFAHHAPNPVDSLCHQSYERSLNSCSSYYPSPYPSMPSGELTPATPVFTPTPSVFTPCITPRSSTKFTQSVGHIFAKFKNLTPVSLWTAGDVIQWANWIKDEFRLDSFNINNIDGRELLTLSRDEFLYLWPPLVGDIPWEHINFLKTNFAYLNEDKTIKTEPVEEPPRSRFHSEELVNSSSAKKPHLERGRSLSAGSPVTALADVPPDRRTEMLRSRLSSAASGPTQLWLFLLELLLLDPDQSCISWTKKGWEFVMADPDEVARRWGIRKNRPQMSYDKLSRGLRYYYDKGILEKVTGRRFVYRFTADLEKQLGISPDQVHQNYSRDEEKHEKESNSN</sequence>
<feature type="domain" description="ETS" evidence="5">
    <location>
        <begin position="303"/>
        <end position="383"/>
    </location>
</feature>
<dbReference type="SUPFAM" id="SSF47769">
    <property type="entry name" value="SAM/Pointed domain"/>
    <property type="match status" value="1"/>
</dbReference>
<dbReference type="Gene3D" id="1.10.10.10">
    <property type="entry name" value="Winged helix-like DNA-binding domain superfamily/Winged helix DNA-binding domain"/>
    <property type="match status" value="1"/>
</dbReference>
<dbReference type="PROSITE" id="PS50061">
    <property type="entry name" value="ETS_DOMAIN_3"/>
    <property type="match status" value="1"/>
</dbReference>
<reference evidence="7" key="1">
    <citation type="journal article" date="2010" name="Science">
        <title>Plasticity of animal genome architecture unmasked by rapid evolution of a pelagic tunicate.</title>
        <authorList>
            <person name="Denoeud F."/>
            <person name="Henriet S."/>
            <person name="Mungpakdee S."/>
            <person name="Aury J.M."/>
            <person name="Da Silva C."/>
            <person name="Brinkmann H."/>
            <person name="Mikhaleva J."/>
            <person name="Olsen L.C."/>
            <person name="Jubin C."/>
            <person name="Canestro C."/>
            <person name="Bouquet J.M."/>
            <person name="Danks G."/>
            <person name="Poulain J."/>
            <person name="Campsteijn C."/>
            <person name="Adamski M."/>
            <person name="Cross I."/>
            <person name="Yadetie F."/>
            <person name="Muffato M."/>
            <person name="Louis A."/>
            <person name="Butcher S."/>
            <person name="Tsagkogeorga G."/>
            <person name="Konrad A."/>
            <person name="Singh S."/>
            <person name="Jensen M.F."/>
            <person name="Cong E.H."/>
            <person name="Eikeseth-Otteraa H."/>
            <person name="Noel B."/>
            <person name="Anthouard V."/>
            <person name="Porcel B.M."/>
            <person name="Kachouri-Lafond R."/>
            <person name="Nishino A."/>
            <person name="Ugolini M."/>
            <person name="Chourrout P."/>
            <person name="Nishida H."/>
            <person name="Aasland R."/>
            <person name="Huzurbazar S."/>
            <person name="Westhof E."/>
            <person name="Delsuc F."/>
            <person name="Lehrach H."/>
            <person name="Reinhardt R."/>
            <person name="Weissenbach J."/>
            <person name="Roy S.W."/>
            <person name="Artiguenave F."/>
            <person name="Postlethwait J.H."/>
            <person name="Manak J.R."/>
            <person name="Thompson E.M."/>
            <person name="Jaillon O."/>
            <person name="Du Pasquier L."/>
            <person name="Boudinot P."/>
            <person name="Liberles D.A."/>
            <person name="Volff J.N."/>
            <person name="Philippe H."/>
            <person name="Lenhard B."/>
            <person name="Roest Crollius H."/>
            <person name="Wincker P."/>
            <person name="Chourrout D."/>
        </authorList>
    </citation>
    <scope>NUCLEOTIDE SEQUENCE [LARGE SCALE GENOMIC DNA]</scope>
</reference>
<dbReference type="InterPro" id="IPR036390">
    <property type="entry name" value="WH_DNA-bd_sf"/>
</dbReference>
<keyword evidence="2 3" id="KW-0238">DNA-binding</keyword>
<dbReference type="GO" id="GO:0043565">
    <property type="term" value="F:sequence-specific DNA binding"/>
    <property type="evidence" value="ECO:0007669"/>
    <property type="project" value="InterPro"/>
</dbReference>
<dbReference type="PANTHER" id="PTHR11849:SF289">
    <property type="entry name" value="ETS-LIKE PROTEIN POINTED"/>
    <property type="match status" value="1"/>
</dbReference>
<evidence type="ECO:0000259" key="5">
    <source>
        <dbReference type="PROSITE" id="PS50061"/>
    </source>
</evidence>
<dbReference type="GO" id="GO:0005634">
    <property type="term" value="C:nucleus"/>
    <property type="evidence" value="ECO:0007669"/>
    <property type="project" value="UniProtKB-SubCell"/>
</dbReference>
<feature type="region of interest" description="Disordered" evidence="4">
    <location>
        <begin position="395"/>
        <end position="415"/>
    </location>
</feature>
<dbReference type="AlphaFoldDB" id="E4YD94"/>
<comment type="subcellular location">
    <subcellularLocation>
        <location evidence="3">Nucleus</location>
    </subcellularLocation>
</comment>
<dbReference type="PROSITE" id="PS51433">
    <property type="entry name" value="PNT"/>
    <property type="match status" value="1"/>
</dbReference>
<feature type="region of interest" description="Disordered" evidence="4">
    <location>
        <begin position="39"/>
        <end position="62"/>
    </location>
</feature>
<gene>
    <name evidence="7" type="ORF">GSOID_T00021425001</name>
</gene>
<evidence type="ECO:0000256" key="3">
    <source>
        <dbReference type="RuleBase" id="RU004019"/>
    </source>
</evidence>
<dbReference type="Pfam" id="PF00178">
    <property type="entry name" value="Ets"/>
    <property type="match status" value="1"/>
</dbReference>
<feature type="region of interest" description="Disordered" evidence="4">
    <location>
        <begin position="239"/>
        <end position="283"/>
    </location>
</feature>
<feature type="domain" description="PNT" evidence="6">
    <location>
        <begin position="143"/>
        <end position="226"/>
    </location>
</feature>
<dbReference type="GO" id="GO:0000981">
    <property type="term" value="F:DNA-binding transcription factor activity, RNA polymerase II-specific"/>
    <property type="evidence" value="ECO:0007669"/>
    <property type="project" value="TreeGrafter"/>
</dbReference>
<feature type="compositionally biased region" description="Basic and acidic residues" evidence="4">
    <location>
        <begin position="239"/>
        <end position="252"/>
    </location>
</feature>
<evidence type="ECO:0000313" key="7">
    <source>
        <dbReference type="EMBL" id="CBY33505.1"/>
    </source>
</evidence>
<evidence type="ECO:0000256" key="4">
    <source>
        <dbReference type="SAM" id="MobiDB-lite"/>
    </source>
</evidence>
<dbReference type="SMART" id="SM00413">
    <property type="entry name" value="ETS"/>
    <property type="match status" value="1"/>
</dbReference>
<dbReference type="InterPro" id="IPR046328">
    <property type="entry name" value="ETS_fam"/>
</dbReference>
<dbReference type="Proteomes" id="UP000011014">
    <property type="component" value="Unassembled WGS sequence"/>
</dbReference>
<dbReference type="InterPro" id="IPR013761">
    <property type="entry name" value="SAM/pointed_sf"/>
</dbReference>
<dbReference type="Gene3D" id="1.10.150.50">
    <property type="entry name" value="Transcription Factor, Ets-1"/>
    <property type="match status" value="1"/>
</dbReference>
<organism evidence="7">
    <name type="scientific">Oikopleura dioica</name>
    <name type="common">Tunicate</name>
    <dbReference type="NCBI Taxonomy" id="34765"/>
    <lineage>
        <taxon>Eukaryota</taxon>
        <taxon>Metazoa</taxon>
        <taxon>Chordata</taxon>
        <taxon>Tunicata</taxon>
        <taxon>Appendicularia</taxon>
        <taxon>Copelata</taxon>
        <taxon>Oikopleuridae</taxon>
        <taxon>Oikopleura</taxon>
    </lineage>
</organism>
<dbReference type="GO" id="GO:0030154">
    <property type="term" value="P:cell differentiation"/>
    <property type="evidence" value="ECO:0007669"/>
    <property type="project" value="TreeGrafter"/>
</dbReference>
<dbReference type="SMART" id="SM00251">
    <property type="entry name" value="SAM_PNT"/>
    <property type="match status" value="1"/>
</dbReference>
<dbReference type="InterPro" id="IPR003118">
    <property type="entry name" value="Pointed_dom"/>
</dbReference>
<keyword evidence="3" id="KW-0539">Nucleus</keyword>
<proteinExistence type="inferred from homology"/>
<evidence type="ECO:0000256" key="1">
    <source>
        <dbReference type="ARBA" id="ARBA00005562"/>
    </source>
</evidence>
<dbReference type="Pfam" id="PF02198">
    <property type="entry name" value="SAM_PNT"/>
    <property type="match status" value="1"/>
</dbReference>
<dbReference type="PRINTS" id="PR00454">
    <property type="entry name" value="ETSDOMAIN"/>
</dbReference>
<dbReference type="SUPFAM" id="SSF46785">
    <property type="entry name" value="Winged helix' DNA-binding domain"/>
    <property type="match status" value="1"/>
</dbReference>
<evidence type="ECO:0000259" key="6">
    <source>
        <dbReference type="PROSITE" id="PS51433"/>
    </source>
</evidence>